<keyword evidence="4 10" id="KW-1133">Transmembrane helix</keyword>
<evidence type="ECO:0000259" key="11">
    <source>
        <dbReference type="PROSITE" id="PS50262"/>
    </source>
</evidence>
<dbReference type="InterPro" id="IPR017452">
    <property type="entry name" value="GPCR_Rhodpsn_7TM"/>
</dbReference>
<name>A0A8J2S413_9CRUS</name>
<dbReference type="GO" id="GO:0016020">
    <property type="term" value="C:membrane"/>
    <property type="evidence" value="ECO:0007669"/>
    <property type="project" value="UniProtKB-SubCell"/>
</dbReference>
<dbReference type="PROSITE" id="PS50262">
    <property type="entry name" value="G_PROTEIN_RECEP_F1_2"/>
    <property type="match status" value="1"/>
</dbReference>
<dbReference type="PANTHER" id="PTHR24240">
    <property type="entry name" value="OPSIN"/>
    <property type="match status" value="1"/>
</dbReference>
<evidence type="ECO:0000256" key="3">
    <source>
        <dbReference type="ARBA" id="ARBA00022692"/>
    </source>
</evidence>
<dbReference type="SUPFAM" id="SSF81321">
    <property type="entry name" value="Family A G protein-coupled receptor-like"/>
    <property type="match status" value="1"/>
</dbReference>
<feature type="transmembrane region" description="Helical" evidence="10">
    <location>
        <begin position="12"/>
        <end position="31"/>
    </location>
</feature>
<evidence type="ECO:0000256" key="2">
    <source>
        <dbReference type="ARBA" id="ARBA00010663"/>
    </source>
</evidence>
<keyword evidence="9" id="KW-0844">Vision</keyword>
<dbReference type="PRINTS" id="PR00237">
    <property type="entry name" value="GPCRRHODOPSN"/>
</dbReference>
<dbReference type="InterPro" id="IPR000276">
    <property type="entry name" value="GPCR_Rhodpsn"/>
</dbReference>
<keyword evidence="3 10" id="KW-0812">Transmembrane</keyword>
<dbReference type="AlphaFoldDB" id="A0A8J2S413"/>
<feature type="transmembrane region" description="Helical" evidence="10">
    <location>
        <begin position="130"/>
        <end position="148"/>
    </location>
</feature>
<feature type="transmembrane region" description="Helical" evidence="10">
    <location>
        <begin position="222"/>
        <end position="242"/>
    </location>
</feature>
<dbReference type="EMBL" id="CAKKLH010000336">
    <property type="protein sequence ID" value="CAH0113033.1"/>
    <property type="molecule type" value="Genomic_DNA"/>
</dbReference>
<evidence type="ECO:0000256" key="8">
    <source>
        <dbReference type="ARBA" id="ARBA00023224"/>
    </source>
</evidence>
<dbReference type="Gene3D" id="1.20.1070.10">
    <property type="entry name" value="Rhodopsin 7-helix transmembrane proteins"/>
    <property type="match status" value="1"/>
</dbReference>
<organism evidence="12 13">
    <name type="scientific">Daphnia galeata</name>
    <dbReference type="NCBI Taxonomy" id="27404"/>
    <lineage>
        <taxon>Eukaryota</taxon>
        <taxon>Metazoa</taxon>
        <taxon>Ecdysozoa</taxon>
        <taxon>Arthropoda</taxon>
        <taxon>Crustacea</taxon>
        <taxon>Branchiopoda</taxon>
        <taxon>Diplostraca</taxon>
        <taxon>Cladocera</taxon>
        <taxon>Anomopoda</taxon>
        <taxon>Daphniidae</taxon>
        <taxon>Daphnia</taxon>
    </lineage>
</organism>
<keyword evidence="13" id="KW-1185">Reference proteome</keyword>
<keyword evidence="8" id="KW-0807">Transducer</keyword>
<evidence type="ECO:0000313" key="13">
    <source>
        <dbReference type="Proteomes" id="UP000789390"/>
    </source>
</evidence>
<comment type="subcellular location">
    <subcellularLocation>
        <location evidence="1">Membrane</location>
        <topology evidence="1">Multi-pass membrane protein</topology>
    </subcellularLocation>
</comment>
<feature type="transmembrane region" description="Helical" evidence="10">
    <location>
        <begin position="89"/>
        <end position="110"/>
    </location>
</feature>
<feature type="domain" description="G-protein coupled receptors family 1 profile" evidence="11">
    <location>
        <begin position="23"/>
        <end position="289"/>
    </location>
</feature>
<evidence type="ECO:0000256" key="6">
    <source>
        <dbReference type="ARBA" id="ARBA00023136"/>
    </source>
</evidence>
<gene>
    <name evidence="12" type="ORF">DGAL_LOCUS16835</name>
</gene>
<keyword evidence="7" id="KW-0675">Receptor</keyword>
<feature type="transmembrane region" description="Helical" evidence="10">
    <location>
        <begin position="176"/>
        <end position="201"/>
    </location>
</feature>
<dbReference type="InterPro" id="IPR050125">
    <property type="entry name" value="GPCR_opsins"/>
</dbReference>
<sequence length="358" mass="40171">MEEHWYDLITGVLTAIAVFGSAANLAVIFMIARNKKLSRPVLVQLWNRQCILIMNVACADFILATFGIFMPLVSSVHRQWIFGDLACSIYAFVTTLVGIASETTLAFLALDRALKICQSNWSLRIPKSGLVIIILWIYSFLVSCPPLFGWGEFVQEGPGISCSVDWQSTSWNSMSYIIFLFTMGFLAQIFVMLISYLRIYFTIHQASSTESNRQRYTVAERAERRVACMLTLMVICYLFAWLPYTTVSIAKVWEALMGNSEKLTELNGIYGYLPALLAKSSITYNPVIYVLFNTQICRKGPNYSSNQVNVGETNKTQIQHVTVHQTDIGLLSNPPSQSVTLQMDPVSAENARQSPTAQ</sequence>
<dbReference type="Pfam" id="PF00001">
    <property type="entry name" value="7tm_1"/>
    <property type="match status" value="1"/>
</dbReference>
<evidence type="ECO:0000256" key="1">
    <source>
        <dbReference type="ARBA" id="ARBA00004141"/>
    </source>
</evidence>
<evidence type="ECO:0000256" key="7">
    <source>
        <dbReference type="ARBA" id="ARBA00023170"/>
    </source>
</evidence>
<accession>A0A8J2S413</accession>
<keyword evidence="5" id="KW-0297">G-protein coupled receptor</keyword>
<keyword evidence="9" id="KW-0716">Sensory transduction</keyword>
<keyword evidence="6 10" id="KW-0472">Membrane</keyword>
<comment type="similarity">
    <text evidence="2">Belongs to the G-protein coupled receptor 1 family.</text>
</comment>
<feature type="transmembrane region" description="Helical" evidence="10">
    <location>
        <begin position="51"/>
        <end position="69"/>
    </location>
</feature>
<evidence type="ECO:0000256" key="4">
    <source>
        <dbReference type="ARBA" id="ARBA00022989"/>
    </source>
</evidence>
<dbReference type="Proteomes" id="UP000789390">
    <property type="component" value="Unassembled WGS sequence"/>
</dbReference>
<dbReference type="GO" id="GO:0007601">
    <property type="term" value="P:visual perception"/>
    <property type="evidence" value="ECO:0007669"/>
    <property type="project" value="UniProtKB-KW"/>
</dbReference>
<comment type="caution">
    <text evidence="12">The sequence shown here is derived from an EMBL/GenBank/DDBJ whole genome shotgun (WGS) entry which is preliminary data.</text>
</comment>
<dbReference type="GO" id="GO:0004930">
    <property type="term" value="F:G protein-coupled receptor activity"/>
    <property type="evidence" value="ECO:0007669"/>
    <property type="project" value="UniProtKB-KW"/>
</dbReference>
<evidence type="ECO:0000256" key="10">
    <source>
        <dbReference type="SAM" id="Phobius"/>
    </source>
</evidence>
<evidence type="ECO:0000256" key="9">
    <source>
        <dbReference type="ARBA" id="ARBA00023305"/>
    </source>
</evidence>
<evidence type="ECO:0000313" key="12">
    <source>
        <dbReference type="EMBL" id="CAH0113033.1"/>
    </source>
</evidence>
<dbReference type="CDD" id="cd14969">
    <property type="entry name" value="7tmA_Opsins_type2_animals"/>
    <property type="match status" value="1"/>
</dbReference>
<dbReference type="OrthoDB" id="2101615at2759"/>
<protein>
    <recommendedName>
        <fullName evidence="11">G-protein coupled receptors family 1 profile domain-containing protein</fullName>
    </recommendedName>
</protein>
<evidence type="ECO:0000256" key="5">
    <source>
        <dbReference type="ARBA" id="ARBA00023040"/>
    </source>
</evidence>
<reference evidence="12" key="1">
    <citation type="submission" date="2021-11" db="EMBL/GenBank/DDBJ databases">
        <authorList>
            <person name="Schell T."/>
        </authorList>
    </citation>
    <scope>NUCLEOTIDE SEQUENCE</scope>
    <source>
        <strain evidence="12">M5</strain>
    </source>
</reference>
<proteinExistence type="inferred from homology"/>